<dbReference type="OrthoDB" id="6414306at2759"/>
<evidence type="ECO:0000256" key="2">
    <source>
        <dbReference type="ARBA" id="ARBA00023163"/>
    </source>
</evidence>
<dbReference type="SUPFAM" id="SSF82199">
    <property type="entry name" value="SET domain"/>
    <property type="match status" value="1"/>
</dbReference>
<dbReference type="SMART" id="SM00317">
    <property type="entry name" value="SET"/>
    <property type="match status" value="1"/>
</dbReference>
<dbReference type="EMBL" id="JAFJMO010000010">
    <property type="protein sequence ID" value="KAJ8264920.1"/>
    <property type="molecule type" value="Genomic_DNA"/>
</dbReference>
<dbReference type="Gene3D" id="2.170.270.10">
    <property type="entry name" value="SET domain"/>
    <property type="match status" value="1"/>
</dbReference>
<feature type="domain" description="SET" evidence="6">
    <location>
        <begin position="29"/>
        <end position="142"/>
    </location>
</feature>
<dbReference type="AlphaFoldDB" id="A0A9Q1HVI7"/>
<evidence type="ECO:0000259" key="6">
    <source>
        <dbReference type="PROSITE" id="PS50280"/>
    </source>
</evidence>
<feature type="compositionally biased region" description="Acidic residues" evidence="4">
    <location>
        <begin position="364"/>
        <end position="382"/>
    </location>
</feature>
<evidence type="ECO:0000256" key="1">
    <source>
        <dbReference type="ARBA" id="ARBA00023015"/>
    </source>
</evidence>
<proteinExistence type="predicted"/>
<organism evidence="7 8">
    <name type="scientific">Conger conger</name>
    <name type="common">Conger eel</name>
    <name type="synonym">Muraena conger</name>
    <dbReference type="NCBI Taxonomy" id="82655"/>
    <lineage>
        <taxon>Eukaryota</taxon>
        <taxon>Metazoa</taxon>
        <taxon>Chordata</taxon>
        <taxon>Craniata</taxon>
        <taxon>Vertebrata</taxon>
        <taxon>Euteleostomi</taxon>
        <taxon>Actinopterygii</taxon>
        <taxon>Neopterygii</taxon>
        <taxon>Teleostei</taxon>
        <taxon>Anguilliformes</taxon>
        <taxon>Congridae</taxon>
        <taxon>Conger</taxon>
    </lineage>
</organism>
<evidence type="ECO:0000259" key="5">
    <source>
        <dbReference type="PROSITE" id="PS50157"/>
    </source>
</evidence>
<dbReference type="InterPro" id="IPR044414">
    <property type="entry name" value="PRDM2_PR-SET"/>
</dbReference>
<evidence type="ECO:0000313" key="8">
    <source>
        <dbReference type="Proteomes" id="UP001152803"/>
    </source>
</evidence>
<feature type="region of interest" description="Disordered" evidence="4">
    <location>
        <begin position="828"/>
        <end position="847"/>
    </location>
</feature>
<feature type="region of interest" description="Disordered" evidence="4">
    <location>
        <begin position="226"/>
        <end position="392"/>
    </location>
</feature>
<comment type="caution">
    <text evidence="7">The sequence shown here is derived from an EMBL/GenBank/DDBJ whole genome shotgun (WGS) entry which is preliminary data.</text>
</comment>
<dbReference type="PROSITE" id="PS50157">
    <property type="entry name" value="ZINC_FINGER_C2H2_2"/>
    <property type="match status" value="5"/>
</dbReference>
<feature type="region of interest" description="Disordered" evidence="4">
    <location>
        <begin position="179"/>
        <end position="202"/>
    </location>
</feature>
<feature type="domain" description="C2H2-type" evidence="5">
    <location>
        <begin position="526"/>
        <end position="549"/>
    </location>
</feature>
<feature type="region of interest" description="Disordered" evidence="4">
    <location>
        <begin position="907"/>
        <end position="926"/>
    </location>
</feature>
<dbReference type="GO" id="GO:0042054">
    <property type="term" value="F:histone methyltransferase activity"/>
    <property type="evidence" value="ECO:0007669"/>
    <property type="project" value="InterPro"/>
</dbReference>
<dbReference type="Pfam" id="PF00096">
    <property type="entry name" value="zf-C2H2"/>
    <property type="match status" value="1"/>
</dbReference>
<dbReference type="InterPro" id="IPR013087">
    <property type="entry name" value="Znf_C2H2_type"/>
</dbReference>
<dbReference type="CDD" id="cd19188">
    <property type="entry name" value="PR-SET_PRDM2"/>
    <property type="match status" value="1"/>
</dbReference>
<feature type="domain" description="C2H2-type" evidence="5">
    <location>
        <begin position="984"/>
        <end position="1011"/>
    </location>
</feature>
<feature type="region of interest" description="Disordered" evidence="4">
    <location>
        <begin position="435"/>
        <end position="473"/>
    </location>
</feature>
<dbReference type="SUPFAM" id="SSF57667">
    <property type="entry name" value="beta-beta-alpha zinc fingers"/>
    <property type="match status" value="3"/>
</dbReference>
<feature type="domain" description="C2H2-type" evidence="5">
    <location>
        <begin position="1041"/>
        <end position="1069"/>
    </location>
</feature>
<dbReference type="GO" id="GO:0008270">
    <property type="term" value="F:zinc ion binding"/>
    <property type="evidence" value="ECO:0007669"/>
    <property type="project" value="UniProtKB-KW"/>
</dbReference>
<feature type="compositionally biased region" description="Polar residues" evidence="4">
    <location>
        <begin position="1084"/>
        <end position="1098"/>
    </location>
</feature>
<dbReference type="PROSITE" id="PS00028">
    <property type="entry name" value="ZINC_FINGER_C2H2_1"/>
    <property type="match status" value="5"/>
</dbReference>
<feature type="compositionally biased region" description="Basic and acidic residues" evidence="4">
    <location>
        <begin position="569"/>
        <end position="582"/>
    </location>
</feature>
<name>A0A9Q1HVI7_CONCO</name>
<dbReference type="InterPro" id="IPR046341">
    <property type="entry name" value="SET_dom_sf"/>
</dbReference>
<dbReference type="InterPro" id="IPR036236">
    <property type="entry name" value="Znf_C2H2_sf"/>
</dbReference>
<dbReference type="Proteomes" id="UP001152803">
    <property type="component" value="Unassembled WGS sequence"/>
</dbReference>
<feature type="compositionally biased region" description="Basic and acidic residues" evidence="4">
    <location>
        <begin position="179"/>
        <end position="194"/>
    </location>
</feature>
<feature type="domain" description="C2H2-type" evidence="5">
    <location>
        <begin position="422"/>
        <end position="449"/>
    </location>
</feature>
<feature type="region of interest" description="Disordered" evidence="4">
    <location>
        <begin position="776"/>
        <end position="810"/>
    </location>
</feature>
<dbReference type="Gene3D" id="3.30.160.60">
    <property type="entry name" value="Classic Zinc Finger"/>
    <property type="match status" value="3"/>
</dbReference>
<keyword evidence="3" id="KW-0479">Metal-binding</keyword>
<keyword evidence="2" id="KW-0804">Transcription</keyword>
<evidence type="ECO:0000256" key="4">
    <source>
        <dbReference type="SAM" id="MobiDB-lite"/>
    </source>
</evidence>
<dbReference type="InterPro" id="IPR001214">
    <property type="entry name" value="SET_dom"/>
</dbReference>
<evidence type="ECO:0000313" key="7">
    <source>
        <dbReference type="EMBL" id="KAJ8264920.1"/>
    </source>
</evidence>
<dbReference type="PANTHER" id="PTHR16515">
    <property type="entry name" value="PR DOMAIN ZINC FINGER PROTEIN"/>
    <property type="match status" value="1"/>
</dbReference>
<dbReference type="GO" id="GO:0005634">
    <property type="term" value="C:nucleus"/>
    <property type="evidence" value="ECO:0007669"/>
    <property type="project" value="TreeGrafter"/>
</dbReference>
<feature type="region of interest" description="Disordered" evidence="4">
    <location>
        <begin position="1084"/>
        <end position="1143"/>
    </location>
</feature>
<dbReference type="Pfam" id="PF21549">
    <property type="entry name" value="PRDM2_PR"/>
    <property type="match status" value="1"/>
</dbReference>
<dbReference type="SMART" id="SM00355">
    <property type="entry name" value="ZnF_C2H2"/>
    <property type="match status" value="6"/>
</dbReference>
<accession>A0A9Q1HVI7</accession>
<feature type="compositionally biased region" description="Low complexity" evidence="4">
    <location>
        <begin position="829"/>
        <end position="838"/>
    </location>
</feature>
<feature type="compositionally biased region" description="Acidic residues" evidence="4">
    <location>
        <begin position="596"/>
        <end position="605"/>
    </location>
</feature>
<reference evidence="7" key="1">
    <citation type="journal article" date="2023" name="Science">
        <title>Genome structures resolve the early diversification of teleost fishes.</title>
        <authorList>
            <person name="Parey E."/>
            <person name="Louis A."/>
            <person name="Montfort J."/>
            <person name="Bouchez O."/>
            <person name="Roques C."/>
            <person name="Iampietro C."/>
            <person name="Lluch J."/>
            <person name="Castinel A."/>
            <person name="Donnadieu C."/>
            <person name="Desvignes T."/>
            <person name="Floi Bucao C."/>
            <person name="Jouanno E."/>
            <person name="Wen M."/>
            <person name="Mejri S."/>
            <person name="Dirks R."/>
            <person name="Jansen H."/>
            <person name="Henkel C."/>
            <person name="Chen W.J."/>
            <person name="Zahm M."/>
            <person name="Cabau C."/>
            <person name="Klopp C."/>
            <person name="Thompson A.W."/>
            <person name="Robinson-Rechavi M."/>
            <person name="Braasch I."/>
            <person name="Lecointre G."/>
            <person name="Bobe J."/>
            <person name="Postlethwait J.H."/>
            <person name="Berthelot C."/>
            <person name="Roest Crollius H."/>
            <person name="Guiguen Y."/>
        </authorList>
    </citation>
    <scope>NUCLEOTIDE SEQUENCE</scope>
    <source>
        <strain evidence="7">Concon-B</strain>
    </source>
</reference>
<dbReference type="PANTHER" id="PTHR16515:SF37">
    <property type="entry name" value="PR DOMAIN ZINC FINGER PROTEIN 2"/>
    <property type="match status" value="1"/>
</dbReference>
<dbReference type="InterPro" id="IPR050331">
    <property type="entry name" value="Zinc_finger"/>
</dbReference>
<dbReference type="PROSITE" id="PS50280">
    <property type="entry name" value="SET"/>
    <property type="match status" value="1"/>
</dbReference>
<keyword evidence="8" id="KW-1185">Reference proteome</keyword>
<sequence length="1143" mass="125191">MEQRMMTVPSGLVETLDGVPPHVWKGLPEDMRLQRSGVQPNRIGVWAGKLIPKGKKFGPFVGERKKRSQVTSNVYMWEVYFPAWGWMCVDATDPLKGNWLRYVNWARSTQEQNLFPMEINRAIYYKVLKPIGPGEELLVWYNGEDNPEIAAALEEERTSSSIKKNSPRARRARRKLLERAKQAGVKQARDRKEPCGTGTAAAETVPTETVPAETVLAETGVTVMWEPDDGAKGEEAAPSSDQPALESAESRAPSEQEDQPSMEVTEGSAQSYIPVVVEGREEEDEGNAEEEEAEEEEGEEQGEEEKEPTLPPEQKAIYSVEVVPMDTDEPAVDPRPSGSGCEEELVIDQKWEPASNSSPSNPELDPDPEPDPDPDPDPDPEGEPQGLSSFPCQHCERHFSTKQGLERHTHIHVTANHHTHAFKCRYCGKSFGSQIGRRRHERRHENGPKKRPGSLGGTLMSHSPSLRAESSSPDLIAPSGNFIIMGSQNGAEPRERPAAEKQSAAAAIKAERTFVLDENGESKELHPCKYCKKVFGTHTNMRRHQRRIHERHLLPKGVPRKGLLLQETQPEKQPPRPAREESSNSSPPPVYVPSGEAEDEGDQEEEYMVDISSNISENLSLYIDGKILSTSSVSSCEVIEVDSSSAALFGLDAVIISPDQLSQALKVETTTCTVKEVPGQSATKRRTATPPLPPKIKTELESDPIMQSSTSLSSSSSSSSSSSMVGAIFSQPIETLAFQKEKNVYLSPKLKQLLQTHDGQKSTVALITDSHRLGPPLSVTTLPAGPGRFKRRTASPPNSPQDSPSLKVEGMKSEAGVSFTLKVPKLESHCSSPSWSMSSKDERDTMSPPGNGADAFKVSAMDWPAARSGGSSCNQQPLDLSNAVSKRSEAVSKGPGEVVLDLSMHRKPSAEPEAKGGPAPQPLIKKRKPNTSMLEKVLMNEYAGLDITVKEEPRHKEELDAPPADADMIASDEESQQDGFSKSFTCNVCETPFRSIKALSHHIAQHAVEWPFKCEFCVLLFGDASALLEHRSALHGVGRIYVCSACAKEFAFLCNLQQHQKDLHPGQDCTHGEVESGKLRLQNYNNPSVAGTESSPASASGAHSDGAESAFQPSADIPKEEEEEEEEEEGRTSIPRQKNCTLQ</sequence>
<dbReference type="GO" id="GO:0010468">
    <property type="term" value="P:regulation of gene expression"/>
    <property type="evidence" value="ECO:0007669"/>
    <property type="project" value="TreeGrafter"/>
</dbReference>
<keyword evidence="3" id="KW-0862">Zinc</keyword>
<dbReference type="FunFam" id="3.30.160.60:FF:003271">
    <property type="entry name" value="PR domain-containing 2, with ZNF domain a"/>
    <property type="match status" value="1"/>
</dbReference>
<feature type="compositionally biased region" description="Acidic residues" evidence="4">
    <location>
        <begin position="280"/>
        <end position="306"/>
    </location>
</feature>
<protein>
    <submittedName>
        <fullName evidence="7">Uncharacterized protein</fullName>
    </submittedName>
</protein>
<feature type="compositionally biased region" description="Polar residues" evidence="4">
    <location>
        <begin position="460"/>
        <end position="473"/>
    </location>
</feature>
<feature type="compositionally biased region" description="Acidic residues" evidence="4">
    <location>
        <begin position="1119"/>
        <end position="1129"/>
    </location>
</feature>
<feature type="region of interest" description="Disordered" evidence="4">
    <location>
        <begin position="542"/>
        <end position="605"/>
    </location>
</feature>
<evidence type="ECO:0000256" key="3">
    <source>
        <dbReference type="PROSITE-ProRule" id="PRU00042"/>
    </source>
</evidence>
<keyword evidence="1" id="KW-0805">Transcription regulation</keyword>
<keyword evidence="3" id="KW-0863">Zinc-finger</keyword>
<feature type="compositionally biased region" description="Polar residues" evidence="4">
    <location>
        <begin position="1134"/>
        <end position="1143"/>
    </location>
</feature>
<feature type="domain" description="C2H2-type" evidence="5">
    <location>
        <begin position="390"/>
        <end position="417"/>
    </location>
</feature>
<gene>
    <name evidence="7" type="ORF">COCON_G00140190</name>
</gene>
<feature type="compositionally biased region" description="Low complexity" evidence="4">
    <location>
        <begin position="708"/>
        <end position="723"/>
    </location>
</feature>
<feature type="region of interest" description="Disordered" evidence="4">
    <location>
        <begin position="676"/>
        <end position="723"/>
    </location>
</feature>
<dbReference type="Pfam" id="PF13912">
    <property type="entry name" value="zf-C2H2_6"/>
    <property type="match status" value="1"/>
</dbReference>